<sequence length="425" mass="46364">MSNSDQSFSWYNPESVRTTVANGKAKSIDPSRIAEYLAQRQFADIPVSRVERIVDNIPSSEDTSAATIDLSQPEATDAEPRAPVANQLAVHDLEYVSNREAARLIGLALEQFDGNTVRPPGATRVETDLVWHRQQMTVAFRIVPIPSGAVDTNHIDALLDGTVVPDDVRSPSELAIVTNQAFTDEALDSAVEHDIHCFDAGHVEEWFRRARIPMGAVGTLLEDGESHDGPLTDLVELPPIPDPRKTVDPLEINRAFDIDSLTPPSGDDTSPSTVERTDANQGKQDTGLGRSTARDDPLGGTQPPAGETGTLYADPGEDGDFEAFDRFVDEITDGNQQSNSTTDETANAGAKEANESDDKSTTYDDVDRKELLFDLLEATQDVDGRMSLKEVRTHTSYPVEYYLKEFGSIADALVAVNVEYSEESQ</sequence>
<accession>A0ABD6CQZ9</accession>
<evidence type="ECO:0000313" key="2">
    <source>
        <dbReference type="EMBL" id="MFD1600488.1"/>
    </source>
</evidence>
<protein>
    <recommendedName>
        <fullName evidence="4">Restriction endonuclease</fullName>
    </recommendedName>
</protein>
<dbReference type="Proteomes" id="UP001597085">
    <property type="component" value="Unassembled WGS sequence"/>
</dbReference>
<keyword evidence="3" id="KW-1185">Reference proteome</keyword>
<dbReference type="EMBL" id="JBHUDK010000015">
    <property type="protein sequence ID" value="MFD1600488.1"/>
    <property type="molecule type" value="Genomic_DNA"/>
</dbReference>
<feature type="compositionally biased region" description="Basic and acidic residues" evidence="1">
    <location>
        <begin position="352"/>
        <end position="364"/>
    </location>
</feature>
<dbReference type="AlphaFoldDB" id="A0ABD6CQZ9"/>
<name>A0ABD6CQZ9_9EURY</name>
<reference evidence="2 3" key="1">
    <citation type="journal article" date="2019" name="Int. J. Syst. Evol. Microbiol.">
        <title>The Global Catalogue of Microorganisms (GCM) 10K type strain sequencing project: providing services to taxonomists for standard genome sequencing and annotation.</title>
        <authorList>
            <consortium name="The Broad Institute Genomics Platform"/>
            <consortium name="The Broad Institute Genome Sequencing Center for Infectious Disease"/>
            <person name="Wu L."/>
            <person name="Ma J."/>
        </authorList>
    </citation>
    <scope>NUCLEOTIDE SEQUENCE [LARGE SCALE GENOMIC DNA]</scope>
    <source>
        <strain evidence="2 3">CGMCC 1.12121</strain>
    </source>
</reference>
<feature type="region of interest" description="Disordered" evidence="1">
    <location>
        <begin position="221"/>
        <end position="364"/>
    </location>
</feature>
<feature type="compositionally biased region" description="Polar residues" evidence="1">
    <location>
        <begin position="267"/>
        <end position="284"/>
    </location>
</feature>
<feature type="compositionally biased region" description="Polar residues" evidence="1">
    <location>
        <begin position="333"/>
        <end position="345"/>
    </location>
</feature>
<evidence type="ECO:0008006" key="4">
    <source>
        <dbReference type="Google" id="ProtNLM"/>
    </source>
</evidence>
<comment type="caution">
    <text evidence="2">The sequence shown here is derived from an EMBL/GenBank/DDBJ whole genome shotgun (WGS) entry which is preliminary data.</text>
</comment>
<dbReference type="RefSeq" id="WP_256422228.1">
    <property type="nucleotide sequence ID" value="NZ_JANHDI010000011.1"/>
</dbReference>
<proteinExistence type="predicted"/>
<evidence type="ECO:0000256" key="1">
    <source>
        <dbReference type="SAM" id="MobiDB-lite"/>
    </source>
</evidence>
<evidence type="ECO:0000313" key="3">
    <source>
        <dbReference type="Proteomes" id="UP001597085"/>
    </source>
</evidence>
<gene>
    <name evidence="2" type="ORF">ACFSBX_16205</name>
</gene>
<organism evidence="2 3">
    <name type="scientific">Halobellus rarus</name>
    <dbReference type="NCBI Taxonomy" id="1126237"/>
    <lineage>
        <taxon>Archaea</taxon>
        <taxon>Methanobacteriati</taxon>
        <taxon>Methanobacteriota</taxon>
        <taxon>Stenosarchaea group</taxon>
        <taxon>Halobacteria</taxon>
        <taxon>Halobacteriales</taxon>
        <taxon>Haloferacaceae</taxon>
        <taxon>Halobellus</taxon>
    </lineage>
</organism>